<keyword evidence="4" id="KW-0862">Zinc</keyword>
<dbReference type="PANTHER" id="PTHR31604">
    <property type="entry name" value="PROTEIN LATERAL ROOT PRIMORDIUM 1"/>
    <property type="match status" value="1"/>
</dbReference>
<dbReference type="GO" id="GO:0003700">
    <property type="term" value="F:DNA-binding transcription factor activity"/>
    <property type="evidence" value="ECO:0007669"/>
    <property type="project" value="InterPro"/>
</dbReference>
<dbReference type="GeneID" id="109715764"/>
<keyword evidence="5" id="KW-0238">DNA-binding</keyword>
<dbReference type="InterPro" id="IPR006510">
    <property type="entry name" value="Znf_LRP1"/>
</dbReference>
<dbReference type="AlphaFoldDB" id="A0A6P5FTT0"/>
<evidence type="ECO:0000256" key="1">
    <source>
        <dbReference type="ARBA" id="ARBA00004123"/>
    </source>
</evidence>
<dbReference type="Proteomes" id="UP000515123">
    <property type="component" value="Linkage group 9"/>
</dbReference>
<dbReference type="InterPro" id="IPR006511">
    <property type="entry name" value="SHI_C"/>
</dbReference>
<evidence type="ECO:0000256" key="8">
    <source>
        <dbReference type="SAM" id="MobiDB-lite"/>
    </source>
</evidence>
<dbReference type="PANTHER" id="PTHR31604:SF2">
    <property type="entry name" value="PROTEIN SHI RELATED SEQUENCE 7"/>
    <property type="match status" value="1"/>
</dbReference>
<dbReference type="RefSeq" id="XP_020096500.1">
    <property type="nucleotide sequence ID" value="XM_020240911.1"/>
</dbReference>
<evidence type="ECO:0000256" key="5">
    <source>
        <dbReference type="ARBA" id="ARBA00023125"/>
    </source>
</evidence>
<dbReference type="NCBIfam" id="TIGR01623">
    <property type="entry name" value="put_zinc_LRP1"/>
    <property type="match status" value="1"/>
</dbReference>
<dbReference type="GO" id="GO:0005634">
    <property type="term" value="C:nucleus"/>
    <property type="evidence" value="ECO:0007669"/>
    <property type="project" value="UniProtKB-SubCell"/>
</dbReference>
<evidence type="ECO:0000256" key="3">
    <source>
        <dbReference type="ARBA" id="ARBA00022723"/>
    </source>
</evidence>
<gene>
    <name evidence="10" type="primary">LOC109715764</name>
</gene>
<reference evidence="10" key="2">
    <citation type="submission" date="2025-08" db="UniProtKB">
        <authorList>
            <consortium name="RefSeq"/>
        </authorList>
    </citation>
    <scope>IDENTIFICATION</scope>
    <source>
        <tissue evidence="10">Leaf</tissue>
    </source>
</reference>
<evidence type="ECO:0000256" key="4">
    <source>
        <dbReference type="ARBA" id="ARBA00022833"/>
    </source>
</evidence>
<name>A0A6P5FTT0_ANACO</name>
<dbReference type="Pfam" id="PF05142">
    <property type="entry name" value="DUF702"/>
    <property type="match status" value="1"/>
</dbReference>
<comment type="subcellular location">
    <subcellularLocation>
        <location evidence="1">Nucleus</location>
    </subcellularLocation>
</comment>
<evidence type="ECO:0000313" key="10">
    <source>
        <dbReference type="RefSeq" id="XP_020096500.1"/>
    </source>
</evidence>
<keyword evidence="7" id="KW-0539">Nucleus</keyword>
<dbReference type="InterPro" id="IPR007818">
    <property type="entry name" value="SHI"/>
</dbReference>
<dbReference type="GO" id="GO:0046872">
    <property type="term" value="F:metal ion binding"/>
    <property type="evidence" value="ECO:0007669"/>
    <property type="project" value="UniProtKB-KW"/>
</dbReference>
<evidence type="ECO:0000313" key="9">
    <source>
        <dbReference type="Proteomes" id="UP000515123"/>
    </source>
</evidence>
<feature type="compositionally biased region" description="Basic and acidic residues" evidence="8">
    <location>
        <begin position="11"/>
        <end position="22"/>
    </location>
</feature>
<dbReference type="GO" id="GO:0003677">
    <property type="term" value="F:DNA binding"/>
    <property type="evidence" value="ECO:0007669"/>
    <property type="project" value="UniProtKB-KW"/>
</dbReference>
<feature type="compositionally biased region" description="Gly residues" evidence="8">
    <location>
        <begin position="1"/>
        <end position="10"/>
    </location>
</feature>
<dbReference type="NCBIfam" id="TIGR01624">
    <property type="entry name" value="LRP1_Cterm"/>
    <property type="match status" value="1"/>
</dbReference>
<dbReference type="GO" id="GO:0045893">
    <property type="term" value="P:positive regulation of DNA-templated transcription"/>
    <property type="evidence" value="ECO:0007669"/>
    <property type="project" value="TreeGrafter"/>
</dbReference>
<evidence type="ECO:0000256" key="6">
    <source>
        <dbReference type="ARBA" id="ARBA00023159"/>
    </source>
</evidence>
<keyword evidence="6" id="KW-0010">Activator</keyword>
<sequence>MAGFSLGGGRRGSEGGENEQQHQHAAAAAAAAVIPPDSLFLFGGGTNQQPDISYPRGFELWQHHHHPQLPSSAAAAAALIGFSSDHQLPAGRIVMRGGGGGGRSGGAAAAGSSGGGGGGGVSCQDCGNQAKKDCAHMRCRTCCKSRGFQCPTHVKSTWVPASKRRERQQHLAAAAAALHNPRRLAAAAAAPDTSKRPREICPRPAATPAVASAGMEGVSFPAEVSSPAVFRCVRVSTMDEAAAAAEDELAYQTAVRIGGHVFRGILYDQGPEPSSSTPPAAALAAAAAAVSGSMAAGPSAVVSAGMLDAPNLSSSSLQYPTPLSAFMAGTQFFPHHPRP</sequence>
<accession>A0A6P5FTT0</accession>
<dbReference type="OrthoDB" id="692274at2759"/>
<feature type="region of interest" description="Disordered" evidence="8">
    <location>
        <begin position="100"/>
        <end position="120"/>
    </location>
</feature>
<evidence type="ECO:0000256" key="2">
    <source>
        <dbReference type="ARBA" id="ARBA00006911"/>
    </source>
</evidence>
<keyword evidence="9" id="KW-1185">Reference proteome</keyword>
<organism evidence="9 10">
    <name type="scientific">Ananas comosus</name>
    <name type="common">Pineapple</name>
    <name type="synonym">Ananas ananas</name>
    <dbReference type="NCBI Taxonomy" id="4615"/>
    <lineage>
        <taxon>Eukaryota</taxon>
        <taxon>Viridiplantae</taxon>
        <taxon>Streptophyta</taxon>
        <taxon>Embryophyta</taxon>
        <taxon>Tracheophyta</taxon>
        <taxon>Spermatophyta</taxon>
        <taxon>Magnoliopsida</taxon>
        <taxon>Liliopsida</taxon>
        <taxon>Poales</taxon>
        <taxon>Bromeliaceae</taxon>
        <taxon>Bromelioideae</taxon>
        <taxon>Ananas</taxon>
    </lineage>
</organism>
<evidence type="ECO:0000256" key="7">
    <source>
        <dbReference type="ARBA" id="ARBA00023242"/>
    </source>
</evidence>
<protein>
    <submittedName>
        <fullName evidence="10">Protein SHI RELATED SEQUENCE 1-like</fullName>
    </submittedName>
</protein>
<keyword evidence="3" id="KW-0479">Metal-binding</keyword>
<proteinExistence type="inferred from homology"/>
<comment type="similarity">
    <text evidence="2">Belongs to the SHI protein family.</text>
</comment>
<feature type="region of interest" description="Disordered" evidence="8">
    <location>
        <begin position="1"/>
        <end position="29"/>
    </location>
</feature>
<reference evidence="9" key="1">
    <citation type="journal article" date="2015" name="Nat. Genet.">
        <title>The pineapple genome and the evolution of CAM photosynthesis.</title>
        <authorList>
            <person name="Ming R."/>
            <person name="VanBuren R."/>
            <person name="Wai C.M."/>
            <person name="Tang H."/>
            <person name="Schatz M.C."/>
            <person name="Bowers J.E."/>
            <person name="Lyons E."/>
            <person name="Wang M.L."/>
            <person name="Chen J."/>
            <person name="Biggers E."/>
            <person name="Zhang J."/>
            <person name="Huang L."/>
            <person name="Zhang L."/>
            <person name="Miao W."/>
            <person name="Zhang J."/>
            <person name="Ye Z."/>
            <person name="Miao C."/>
            <person name="Lin Z."/>
            <person name="Wang H."/>
            <person name="Zhou H."/>
            <person name="Yim W.C."/>
            <person name="Priest H.D."/>
            <person name="Zheng C."/>
            <person name="Woodhouse M."/>
            <person name="Edger P.P."/>
            <person name="Guyot R."/>
            <person name="Guo H.B."/>
            <person name="Guo H."/>
            <person name="Zheng G."/>
            <person name="Singh R."/>
            <person name="Sharma A."/>
            <person name="Min X."/>
            <person name="Zheng Y."/>
            <person name="Lee H."/>
            <person name="Gurtowski J."/>
            <person name="Sedlazeck F.J."/>
            <person name="Harkess A."/>
            <person name="McKain M.R."/>
            <person name="Liao Z."/>
            <person name="Fang J."/>
            <person name="Liu J."/>
            <person name="Zhang X."/>
            <person name="Zhang Q."/>
            <person name="Hu W."/>
            <person name="Qin Y."/>
            <person name="Wang K."/>
            <person name="Chen L.Y."/>
            <person name="Shirley N."/>
            <person name="Lin Y.R."/>
            <person name="Liu L.Y."/>
            <person name="Hernandez A.G."/>
            <person name="Wright C.L."/>
            <person name="Bulone V."/>
            <person name="Tuskan G.A."/>
            <person name="Heath K."/>
            <person name="Zee F."/>
            <person name="Moore P.H."/>
            <person name="Sunkar R."/>
            <person name="Leebens-Mack J.H."/>
            <person name="Mockler T."/>
            <person name="Bennetzen J.L."/>
            <person name="Freeling M."/>
            <person name="Sankoff D."/>
            <person name="Paterson A.H."/>
            <person name="Zhu X."/>
            <person name="Yang X."/>
            <person name="Smith J.A."/>
            <person name="Cushman J.C."/>
            <person name="Paull R.E."/>
            <person name="Yu Q."/>
        </authorList>
    </citation>
    <scope>NUCLEOTIDE SEQUENCE [LARGE SCALE GENOMIC DNA]</scope>
    <source>
        <strain evidence="9">cv. F153</strain>
    </source>
</reference>